<dbReference type="HOGENOM" id="CLU_323679_0_0_1"/>
<accession>M2ZXF4</accession>
<feature type="compositionally biased region" description="Low complexity" evidence="1">
    <location>
        <begin position="483"/>
        <end position="493"/>
    </location>
</feature>
<dbReference type="RefSeq" id="XP_007932659.1">
    <property type="nucleotide sequence ID" value="XM_007934468.1"/>
</dbReference>
<feature type="region of interest" description="Disordered" evidence="1">
    <location>
        <begin position="139"/>
        <end position="209"/>
    </location>
</feature>
<dbReference type="Proteomes" id="UP000016932">
    <property type="component" value="Unassembled WGS sequence"/>
</dbReference>
<feature type="compositionally biased region" description="Acidic residues" evidence="1">
    <location>
        <begin position="776"/>
        <end position="794"/>
    </location>
</feature>
<dbReference type="GeneID" id="19334494"/>
<evidence type="ECO:0000313" key="3">
    <source>
        <dbReference type="Proteomes" id="UP000016932"/>
    </source>
</evidence>
<dbReference type="KEGG" id="pfj:MYCFIDRAFT_180733"/>
<reference evidence="2 3" key="1">
    <citation type="journal article" date="2012" name="PLoS Pathog.">
        <title>Diverse lifestyles and strategies of plant pathogenesis encoded in the genomes of eighteen Dothideomycetes fungi.</title>
        <authorList>
            <person name="Ohm R.A."/>
            <person name="Feau N."/>
            <person name="Henrissat B."/>
            <person name="Schoch C.L."/>
            <person name="Horwitz B.A."/>
            <person name="Barry K.W."/>
            <person name="Condon B.J."/>
            <person name="Copeland A.C."/>
            <person name="Dhillon B."/>
            <person name="Glaser F."/>
            <person name="Hesse C.N."/>
            <person name="Kosti I."/>
            <person name="LaButti K."/>
            <person name="Lindquist E.A."/>
            <person name="Lucas S."/>
            <person name="Salamov A.A."/>
            <person name="Bradshaw R.E."/>
            <person name="Ciuffetti L."/>
            <person name="Hamelin R.C."/>
            <person name="Kema G.H.J."/>
            <person name="Lawrence C."/>
            <person name="Scott J.A."/>
            <person name="Spatafora J.W."/>
            <person name="Turgeon B.G."/>
            <person name="de Wit P.J.G.M."/>
            <person name="Zhong S."/>
            <person name="Goodwin S.B."/>
            <person name="Grigoriev I.V."/>
        </authorList>
    </citation>
    <scope>NUCLEOTIDE SEQUENCE [LARGE SCALE GENOMIC DNA]</scope>
    <source>
        <strain evidence="2 3">CIRAD86</strain>
    </source>
</reference>
<feature type="compositionally biased region" description="Polar residues" evidence="1">
    <location>
        <begin position="153"/>
        <end position="162"/>
    </location>
</feature>
<feature type="region of interest" description="Disordered" evidence="1">
    <location>
        <begin position="10"/>
        <end position="33"/>
    </location>
</feature>
<feature type="region of interest" description="Disordered" evidence="1">
    <location>
        <begin position="762"/>
        <end position="864"/>
    </location>
</feature>
<feature type="region of interest" description="Disordered" evidence="1">
    <location>
        <begin position="716"/>
        <end position="747"/>
    </location>
</feature>
<dbReference type="VEuPathDB" id="FungiDB:MYCFIDRAFT_180733"/>
<protein>
    <submittedName>
        <fullName evidence="2">Uncharacterized protein</fullName>
    </submittedName>
</protein>
<proteinExistence type="predicted"/>
<feature type="compositionally biased region" description="Acidic residues" evidence="1">
    <location>
        <begin position="817"/>
        <end position="839"/>
    </location>
</feature>
<evidence type="ECO:0000256" key="1">
    <source>
        <dbReference type="SAM" id="MobiDB-lite"/>
    </source>
</evidence>
<sequence length="893" mass="100238">MIENVIMDSVAETHSSGNCSPGAARQNEDPNEEDQRVAFLDRRRDMLAHRLTATCGAGHHADYPETLYHGAQQPQRHKPEHHLRGSYFTTATPIQNQWTRELLGSTETNENIICDVKVNSSYVNPRTQYLGAQQQHRIHSSHVNPRAPCQRPFTRSKSTTATPIRARFAKQHSSRKETNEDTIYEGPANDNHANPRAGWSEEGSSAHSNKLGSMELSSLLDPCKFLREVNVGTMTIHRNAQPRQETNGGAEKVSGCKETHESSIYGFENSIEVQIPAYLWVRVAVCNLCCRHQTRRETATSQMSSIRPFEVATNSACISNLSHAVFEINIADRNTPQEHSNLEEKSPTVFEVNIFNYTAIPAFTDSFLKYCRNKDRTSHRLSLPFLPPDRSKFAGRSLAEIKTHFSLFPLRSPLRSPTCSSVFVVVCKSLSRLSPTTLGRTISDYNIQKKFLSRLSHWKWNHQTPSTTSSRRFKTRRESHQTSSVSFSPASSSRELPHSLRLQHPERILASPPSLLPPEKKMAHTFASPAREQTPLASHLRILEEHTYYHQVAESMQFKRTKISQIQTLQHKITEAFGHIHNAQINLYAYNRWFREHYPAAYAEFLASFAERERLEECLEVVEQDISKQKGIVESILGCWPEFGWRFGTNGSLSPGFWSIAMLRKLAFLAKRGECEYVVACVEEAVMERVRDRVGRAGVPREPRVMSCDLESVRGRLEEEEKAGGGEEGRGSVRVGEKRKRKGRLAAPNWAARDAYRAKFQAGQYGSNAREGDGGLGEEEEDEEPVDEGGEGDSVEGGRAGGSPLQDASSVAAQGGDGEDDNDDEDEDDDDEDEDEDEPAPPPAPPKKKTRGPNKTGPLDAAEEQTLLRLLRRYQPASARVDSARKSIIRDLS</sequence>
<evidence type="ECO:0000313" key="2">
    <source>
        <dbReference type="EMBL" id="EME76746.1"/>
    </source>
</evidence>
<dbReference type="AlphaFoldDB" id="M2ZXF4"/>
<feature type="region of interest" description="Disordered" evidence="1">
    <location>
        <begin position="462"/>
        <end position="496"/>
    </location>
</feature>
<gene>
    <name evidence="2" type="ORF">MYCFIDRAFT_180733</name>
</gene>
<organism evidence="2 3">
    <name type="scientific">Pseudocercospora fijiensis (strain CIRAD86)</name>
    <name type="common">Black leaf streak disease fungus</name>
    <name type="synonym">Mycosphaerella fijiensis</name>
    <dbReference type="NCBI Taxonomy" id="383855"/>
    <lineage>
        <taxon>Eukaryota</taxon>
        <taxon>Fungi</taxon>
        <taxon>Dikarya</taxon>
        <taxon>Ascomycota</taxon>
        <taxon>Pezizomycotina</taxon>
        <taxon>Dothideomycetes</taxon>
        <taxon>Dothideomycetidae</taxon>
        <taxon>Mycosphaerellales</taxon>
        <taxon>Mycosphaerellaceae</taxon>
        <taxon>Pseudocercospora</taxon>
    </lineage>
</organism>
<dbReference type="EMBL" id="KB446576">
    <property type="protein sequence ID" value="EME76746.1"/>
    <property type="molecule type" value="Genomic_DNA"/>
</dbReference>
<name>M2ZXF4_PSEFD</name>
<feature type="compositionally biased region" description="Basic and acidic residues" evidence="1">
    <location>
        <begin position="716"/>
        <end position="731"/>
    </location>
</feature>
<keyword evidence="3" id="KW-1185">Reference proteome</keyword>